<dbReference type="OrthoDB" id="5546453at2759"/>
<dbReference type="GO" id="GO:0006506">
    <property type="term" value="P:GPI anchor biosynthetic process"/>
    <property type="evidence" value="ECO:0007669"/>
    <property type="project" value="UniProtKB-UniPathway"/>
</dbReference>
<dbReference type="SMART" id="SM00780">
    <property type="entry name" value="PIG-X"/>
    <property type="match status" value="1"/>
</dbReference>
<comment type="pathway">
    <text evidence="2 10">Glycolipid biosynthesis; glycosylphosphatidylinositol-anchor biosynthesis.</text>
</comment>
<keyword evidence="6 10" id="KW-0256">Endoplasmic reticulum</keyword>
<keyword evidence="12" id="KW-1185">Reference proteome</keyword>
<proteinExistence type="inferred from homology"/>
<keyword evidence="7 10" id="KW-1133">Transmembrane helix</keyword>
<keyword evidence="9" id="KW-0325">Glycoprotein</keyword>
<keyword evidence="5 10" id="KW-0812">Transmembrane</keyword>
<feature type="transmembrane region" description="Helical" evidence="10">
    <location>
        <begin position="185"/>
        <end position="205"/>
    </location>
</feature>
<organism evidence="11 12">
    <name type="scientific">Lentinus tigrinus ALCF2SS1-6</name>
    <dbReference type="NCBI Taxonomy" id="1328759"/>
    <lineage>
        <taxon>Eukaryota</taxon>
        <taxon>Fungi</taxon>
        <taxon>Dikarya</taxon>
        <taxon>Basidiomycota</taxon>
        <taxon>Agaricomycotina</taxon>
        <taxon>Agaricomycetes</taxon>
        <taxon>Polyporales</taxon>
        <taxon>Polyporaceae</taxon>
        <taxon>Lentinus</taxon>
    </lineage>
</organism>
<dbReference type="AlphaFoldDB" id="A0A5C2SPL4"/>
<evidence type="ECO:0000313" key="11">
    <source>
        <dbReference type="EMBL" id="RPD65793.1"/>
    </source>
</evidence>
<comment type="subcellular location">
    <subcellularLocation>
        <location evidence="1 10">Endoplasmic reticulum membrane</location>
        <topology evidence="1 10">Single-pass membrane protein</topology>
    </subcellularLocation>
</comment>
<dbReference type="PANTHER" id="PTHR28650:SF1">
    <property type="entry name" value="PHOSPHATIDYLINOSITOL-GLYCAN BIOSYNTHESIS CLASS X PROTEIN"/>
    <property type="match status" value="1"/>
</dbReference>
<evidence type="ECO:0000256" key="1">
    <source>
        <dbReference type="ARBA" id="ARBA00004389"/>
    </source>
</evidence>
<evidence type="ECO:0000256" key="4">
    <source>
        <dbReference type="ARBA" id="ARBA00022502"/>
    </source>
</evidence>
<dbReference type="InterPro" id="IPR040039">
    <property type="entry name" value="PIGX"/>
</dbReference>
<dbReference type="STRING" id="1328759.A0A5C2SPL4"/>
<evidence type="ECO:0000256" key="9">
    <source>
        <dbReference type="ARBA" id="ARBA00023180"/>
    </source>
</evidence>
<evidence type="ECO:0000256" key="7">
    <source>
        <dbReference type="ARBA" id="ARBA00022989"/>
    </source>
</evidence>
<evidence type="ECO:0000256" key="6">
    <source>
        <dbReference type="ARBA" id="ARBA00022824"/>
    </source>
</evidence>
<dbReference type="EMBL" id="ML122251">
    <property type="protein sequence ID" value="RPD65793.1"/>
    <property type="molecule type" value="Genomic_DNA"/>
</dbReference>
<dbReference type="PANTHER" id="PTHR28650">
    <property type="entry name" value="PHOSPHATIDYLINOSITOL-GLYCAN BIOSYNTHESIS CLASS X PROTEIN"/>
    <property type="match status" value="1"/>
</dbReference>
<sequence length="223" mass="24204">MSQASLSSSISTQGFHFTVSTTVNVASWQESGQCSLHVLHDLDPHVYADQYELAQRPGYTSALWGSSDLERPVSAVDQAGSVLLLTADSSHLFPGQAANITLEVPLHARYGRPVAGAQDAYHMIELKRPVGFFACSLDHVTPVPDALRQYTSLSGWPSLSLSLIPDTSPRAGLKMVVPVGKLDDLPWVDVGTAAVMITMFFYLLVASIRTARRLFSKPSMKTD</sequence>
<evidence type="ECO:0000256" key="5">
    <source>
        <dbReference type="ARBA" id="ARBA00022692"/>
    </source>
</evidence>
<keyword evidence="4 10" id="KW-0337">GPI-anchor biosynthesis</keyword>
<protein>
    <recommendedName>
        <fullName evidence="10">Protein PBN1</fullName>
    </recommendedName>
</protein>
<dbReference type="Proteomes" id="UP000313359">
    <property type="component" value="Unassembled WGS sequence"/>
</dbReference>
<evidence type="ECO:0000256" key="3">
    <source>
        <dbReference type="ARBA" id="ARBA00010345"/>
    </source>
</evidence>
<reference evidence="11" key="1">
    <citation type="journal article" date="2018" name="Genome Biol. Evol.">
        <title>Genomics and development of Lentinus tigrinus, a white-rot wood-decaying mushroom with dimorphic fruiting bodies.</title>
        <authorList>
            <person name="Wu B."/>
            <person name="Xu Z."/>
            <person name="Knudson A."/>
            <person name="Carlson A."/>
            <person name="Chen N."/>
            <person name="Kovaka S."/>
            <person name="LaButti K."/>
            <person name="Lipzen A."/>
            <person name="Pennachio C."/>
            <person name="Riley R."/>
            <person name="Schakwitz W."/>
            <person name="Umezawa K."/>
            <person name="Ohm R.A."/>
            <person name="Grigoriev I.V."/>
            <person name="Nagy L.G."/>
            <person name="Gibbons J."/>
            <person name="Hibbett D."/>
        </authorList>
    </citation>
    <scope>NUCLEOTIDE SEQUENCE [LARGE SCALE GENOMIC DNA]</scope>
    <source>
        <strain evidence="11">ALCF2SS1-6</strain>
    </source>
</reference>
<accession>A0A5C2SPL4</accession>
<gene>
    <name evidence="11" type="ORF">L227DRAFT_605974</name>
</gene>
<dbReference type="Pfam" id="PF08320">
    <property type="entry name" value="PIG-X"/>
    <property type="match status" value="1"/>
</dbReference>
<evidence type="ECO:0000256" key="2">
    <source>
        <dbReference type="ARBA" id="ARBA00004687"/>
    </source>
</evidence>
<comment type="similarity">
    <text evidence="3 10">Belongs to the PIGX family.</text>
</comment>
<name>A0A5C2SPL4_9APHY</name>
<keyword evidence="8 10" id="KW-0472">Membrane</keyword>
<dbReference type="UniPathway" id="UPA00196"/>
<evidence type="ECO:0000313" key="12">
    <source>
        <dbReference type="Proteomes" id="UP000313359"/>
    </source>
</evidence>
<evidence type="ECO:0000256" key="10">
    <source>
        <dbReference type="RuleBase" id="RU366056"/>
    </source>
</evidence>
<dbReference type="GO" id="GO:0005789">
    <property type="term" value="C:endoplasmic reticulum membrane"/>
    <property type="evidence" value="ECO:0007669"/>
    <property type="project" value="UniProtKB-SubCell"/>
</dbReference>
<evidence type="ECO:0000256" key="8">
    <source>
        <dbReference type="ARBA" id="ARBA00023136"/>
    </source>
</evidence>
<comment type="function">
    <text evidence="10">Required for proper folding and/or the stability of a subset of proteins in the endoplasmic reticulum. Component of glycosylphosphatidylinositol-mannosyltransferase 1 which transfers the first of the 4 mannoses in the GPI-anchor precursors during GPI-anchor biosynthesis. Probably acts by stabilizing the mannosyltransferase GPI14.</text>
</comment>
<dbReference type="InterPro" id="IPR013233">
    <property type="entry name" value="PIG-X/PBN1"/>
</dbReference>